<comment type="caution">
    <text evidence="1">The sequence shown here is derived from an EMBL/GenBank/DDBJ whole genome shotgun (WGS) entry which is preliminary data.</text>
</comment>
<name>A0A427ABH4_ENSVE</name>
<sequence>MRVGFREASDKRLAAVLYLHLRGAGSTFSPISRPVTPGKSNRRKLRLFLPISRPLPRRRPHLLCRGSIAILLMETPGYEGGIGGKLRRRPLRRAAATPYDRPPTAARGLVVQPSEPEGSGWLAKLVDPASRLITSSASKLLSSVFRKRLPAPSVDGPLGFANLASFFLDFGFLCYSCSCCAWMVA</sequence>
<organism evidence="1 2">
    <name type="scientific">Ensete ventricosum</name>
    <name type="common">Abyssinian banana</name>
    <name type="synonym">Musa ensete</name>
    <dbReference type="NCBI Taxonomy" id="4639"/>
    <lineage>
        <taxon>Eukaryota</taxon>
        <taxon>Viridiplantae</taxon>
        <taxon>Streptophyta</taxon>
        <taxon>Embryophyta</taxon>
        <taxon>Tracheophyta</taxon>
        <taxon>Spermatophyta</taxon>
        <taxon>Magnoliopsida</taxon>
        <taxon>Liliopsida</taxon>
        <taxon>Zingiberales</taxon>
        <taxon>Musaceae</taxon>
        <taxon>Ensete</taxon>
    </lineage>
</organism>
<dbReference type="PANTHER" id="PTHR33416">
    <property type="entry name" value="NUCLEAR PORE COMPLEX PROTEIN NUP1"/>
    <property type="match status" value="1"/>
</dbReference>
<evidence type="ECO:0000313" key="2">
    <source>
        <dbReference type="Proteomes" id="UP000287651"/>
    </source>
</evidence>
<gene>
    <name evidence="1" type="ORF">B296_00027121</name>
</gene>
<dbReference type="PANTHER" id="PTHR33416:SF20">
    <property type="entry name" value="NUCLEAR PORE COMPLEX PROTEIN NUP1"/>
    <property type="match status" value="1"/>
</dbReference>
<accession>A0A427ABH4</accession>
<dbReference type="GO" id="GO:0071763">
    <property type="term" value="P:nuclear membrane organization"/>
    <property type="evidence" value="ECO:0007669"/>
    <property type="project" value="TreeGrafter"/>
</dbReference>
<protein>
    <submittedName>
        <fullName evidence="1">Uncharacterized protein</fullName>
    </submittedName>
</protein>
<dbReference type="AlphaFoldDB" id="A0A427ABH4"/>
<proteinExistence type="predicted"/>
<dbReference type="GO" id="GO:0005635">
    <property type="term" value="C:nuclear envelope"/>
    <property type="evidence" value="ECO:0007669"/>
    <property type="project" value="TreeGrafter"/>
</dbReference>
<dbReference type="Proteomes" id="UP000287651">
    <property type="component" value="Unassembled WGS sequence"/>
</dbReference>
<dbReference type="EMBL" id="AMZH03003047">
    <property type="protein sequence ID" value="RRT73588.1"/>
    <property type="molecule type" value="Genomic_DNA"/>
</dbReference>
<evidence type="ECO:0000313" key="1">
    <source>
        <dbReference type="EMBL" id="RRT73588.1"/>
    </source>
</evidence>
<reference evidence="1 2" key="1">
    <citation type="journal article" date="2014" name="Agronomy (Basel)">
        <title>A Draft Genome Sequence for Ensete ventricosum, the Drought-Tolerant Tree Against Hunger.</title>
        <authorList>
            <person name="Harrison J."/>
            <person name="Moore K.A."/>
            <person name="Paszkiewicz K."/>
            <person name="Jones T."/>
            <person name="Grant M."/>
            <person name="Ambacheew D."/>
            <person name="Muzemil S."/>
            <person name="Studholme D.J."/>
        </authorList>
    </citation>
    <scope>NUCLEOTIDE SEQUENCE [LARGE SCALE GENOMIC DNA]</scope>
</reference>